<comment type="catalytic activity">
    <reaction evidence="6">
        <text>2 a quinone + NADH + H(+) = 2 a 1,4-benzosemiquinone + NAD(+)</text>
        <dbReference type="Rhea" id="RHEA:65952"/>
        <dbReference type="ChEBI" id="CHEBI:15378"/>
        <dbReference type="ChEBI" id="CHEBI:57540"/>
        <dbReference type="ChEBI" id="CHEBI:57945"/>
        <dbReference type="ChEBI" id="CHEBI:132124"/>
        <dbReference type="ChEBI" id="CHEBI:134225"/>
    </reaction>
</comment>
<dbReference type="EC" id="1.7.1.17" evidence="6"/>
<comment type="subunit">
    <text evidence="6">Homodimer.</text>
</comment>
<feature type="binding site" evidence="6">
    <location>
        <begin position="15"/>
        <end position="17"/>
    </location>
    <ligand>
        <name>FMN</name>
        <dbReference type="ChEBI" id="CHEBI:58210"/>
    </ligand>
</feature>
<proteinExistence type="inferred from homology"/>
<dbReference type="GO" id="GO:0016655">
    <property type="term" value="F:oxidoreductase activity, acting on NAD(P)H, quinone or similar compound as acceptor"/>
    <property type="evidence" value="ECO:0007669"/>
    <property type="project" value="InterPro"/>
</dbReference>
<dbReference type="PANTHER" id="PTHR43741:SF4">
    <property type="entry name" value="FMN-DEPENDENT NADH:QUINONE OXIDOREDUCTASE"/>
    <property type="match status" value="1"/>
</dbReference>
<accession>A0A2S6IRQ7</accession>
<dbReference type="InterPro" id="IPR050104">
    <property type="entry name" value="FMN-dep_NADH:Q_OxRdtase_AzoR1"/>
</dbReference>
<dbReference type="HAMAP" id="MF_01216">
    <property type="entry name" value="Azoreductase_type1"/>
    <property type="match status" value="1"/>
</dbReference>
<feature type="binding site" evidence="6">
    <location>
        <begin position="95"/>
        <end position="98"/>
    </location>
    <ligand>
        <name>FMN</name>
        <dbReference type="ChEBI" id="CHEBI:58210"/>
    </ligand>
</feature>
<evidence type="ECO:0000256" key="6">
    <source>
        <dbReference type="HAMAP-Rule" id="MF_01216"/>
    </source>
</evidence>
<evidence type="ECO:0000313" key="9">
    <source>
        <dbReference type="Proteomes" id="UP000239002"/>
    </source>
</evidence>
<feature type="binding site" evidence="6">
    <location>
        <position position="9"/>
    </location>
    <ligand>
        <name>FMN</name>
        <dbReference type="ChEBI" id="CHEBI:58210"/>
    </ligand>
</feature>
<dbReference type="GO" id="GO:0009055">
    <property type="term" value="F:electron transfer activity"/>
    <property type="evidence" value="ECO:0007669"/>
    <property type="project" value="UniProtKB-UniRule"/>
</dbReference>
<comment type="similarity">
    <text evidence="6">Belongs to the azoreductase type 1 family.</text>
</comment>
<comment type="catalytic activity">
    <reaction evidence="5">
        <text>N,N-dimethyl-1,4-phenylenediamine + anthranilate + 2 NAD(+) = 2-(4-dimethylaminophenyl)diazenylbenzoate + 2 NADH + 2 H(+)</text>
        <dbReference type="Rhea" id="RHEA:55872"/>
        <dbReference type="ChEBI" id="CHEBI:15378"/>
        <dbReference type="ChEBI" id="CHEBI:15783"/>
        <dbReference type="ChEBI" id="CHEBI:16567"/>
        <dbReference type="ChEBI" id="CHEBI:57540"/>
        <dbReference type="ChEBI" id="CHEBI:57945"/>
        <dbReference type="ChEBI" id="CHEBI:71579"/>
        <dbReference type="EC" id="1.7.1.17"/>
    </reaction>
    <physiologicalReaction direction="right-to-left" evidence="5">
        <dbReference type="Rhea" id="RHEA:55874"/>
    </physiologicalReaction>
</comment>
<keyword evidence="4 6" id="KW-0520">NAD</keyword>
<evidence type="ECO:0000259" key="7">
    <source>
        <dbReference type="Pfam" id="PF02525"/>
    </source>
</evidence>
<feature type="domain" description="Flavodoxin-like fold" evidence="7">
    <location>
        <begin position="1"/>
        <end position="193"/>
    </location>
</feature>
<comment type="function">
    <text evidence="6">Also exhibits azoreductase activity. Catalyzes the reductive cleavage of the azo bond in aromatic azo compounds to the corresponding amines.</text>
</comment>
<name>A0A2S6IRQ7_9FLAO</name>
<keyword evidence="1 6" id="KW-0285">Flavoprotein</keyword>
<dbReference type="AlphaFoldDB" id="A0A2S6IRQ7"/>
<keyword evidence="2 6" id="KW-0288">FMN</keyword>
<sequence length="194" mass="21016">MNVLRIDSSPLKEASVSRGLLDVLQNKLESQGHEITSKRDLYYDDKVTLGSQDRYMGYFTPADQQSDAQKAAVAGSNELALEFAAAEAYIIAAPMYNFGVTAGLKTYIDLISRAGISFNYLPEGPVGLLKDKKAYVVVSTGGTPVGSEVDFVTPYLRTFLGFLGITDVTFIAADLSNVNREESIAKATQQIEAL</sequence>
<dbReference type="InterPro" id="IPR029039">
    <property type="entry name" value="Flavoprotein-like_sf"/>
</dbReference>
<dbReference type="PANTHER" id="PTHR43741">
    <property type="entry name" value="FMN-DEPENDENT NADH-AZOREDUCTASE 1"/>
    <property type="match status" value="1"/>
</dbReference>
<protein>
    <recommendedName>
        <fullName evidence="6">FMN dependent NADH:quinone oxidoreductase</fullName>
        <ecNumber evidence="6">1.6.5.-</ecNumber>
    </recommendedName>
    <alternativeName>
        <fullName evidence="6">Azo-dye reductase</fullName>
    </alternativeName>
    <alternativeName>
        <fullName evidence="6">FMN-dependent NADH-azo compound oxidoreductase</fullName>
    </alternativeName>
    <alternativeName>
        <fullName evidence="6">FMN-dependent NADH-azoreductase</fullName>
        <ecNumber evidence="6">1.7.1.17</ecNumber>
    </alternativeName>
</protein>
<evidence type="ECO:0000256" key="3">
    <source>
        <dbReference type="ARBA" id="ARBA00023002"/>
    </source>
</evidence>
<dbReference type="InterPro" id="IPR023048">
    <property type="entry name" value="NADH:quinone_OxRdtase_FMN_depd"/>
</dbReference>
<evidence type="ECO:0000256" key="5">
    <source>
        <dbReference type="ARBA" id="ARBA00048542"/>
    </source>
</evidence>
<dbReference type="GO" id="GO:0016652">
    <property type="term" value="F:oxidoreductase activity, acting on NAD(P)H as acceptor"/>
    <property type="evidence" value="ECO:0007669"/>
    <property type="project" value="UniProtKB-UniRule"/>
</dbReference>
<keyword evidence="3 6" id="KW-0560">Oxidoreductase</keyword>
<dbReference type="Gene3D" id="3.40.50.360">
    <property type="match status" value="1"/>
</dbReference>
<evidence type="ECO:0000256" key="2">
    <source>
        <dbReference type="ARBA" id="ARBA00022643"/>
    </source>
</evidence>
<dbReference type="InterPro" id="IPR003680">
    <property type="entry name" value="Flavodoxin_fold"/>
</dbReference>
<dbReference type="EC" id="1.6.5.-" evidence="6"/>
<dbReference type="GO" id="GO:0010181">
    <property type="term" value="F:FMN binding"/>
    <property type="evidence" value="ECO:0007669"/>
    <property type="project" value="UniProtKB-UniRule"/>
</dbReference>
<gene>
    <name evidence="6" type="primary">azoR</name>
    <name evidence="8" type="ORF">LY01_00540</name>
</gene>
<feature type="binding site" evidence="6">
    <location>
        <begin position="139"/>
        <end position="142"/>
    </location>
    <ligand>
        <name>FMN</name>
        <dbReference type="ChEBI" id="CHEBI:58210"/>
    </ligand>
</feature>
<comment type="function">
    <text evidence="6">Quinone reductase that provides resistance to thiol-specific stress caused by electrophilic quinones.</text>
</comment>
<comment type="cofactor">
    <cofactor evidence="6">
        <name>FMN</name>
        <dbReference type="ChEBI" id="CHEBI:58210"/>
    </cofactor>
    <text evidence="6">Binds 1 FMN per subunit.</text>
</comment>
<reference evidence="8 9" key="1">
    <citation type="submission" date="2018-02" db="EMBL/GenBank/DDBJ databases">
        <title>Genomic Encyclopedia of Archaeal and Bacterial Type Strains, Phase II (KMG-II): from individual species to whole genera.</title>
        <authorList>
            <person name="Goeker M."/>
        </authorList>
    </citation>
    <scope>NUCLEOTIDE SEQUENCE [LARGE SCALE GENOMIC DNA]</scope>
    <source>
        <strain evidence="8 9">DSM 16809</strain>
    </source>
</reference>
<dbReference type="OrthoDB" id="9805013at2"/>
<evidence type="ECO:0000256" key="1">
    <source>
        <dbReference type="ARBA" id="ARBA00022630"/>
    </source>
</evidence>
<evidence type="ECO:0000313" key="8">
    <source>
        <dbReference type="EMBL" id="PPK96716.1"/>
    </source>
</evidence>
<dbReference type="RefSeq" id="WP_104514258.1">
    <property type="nucleotide sequence ID" value="NZ_MQVW01000027.1"/>
</dbReference>
<comment type="caution">
    <text evidence="8">The sequence shown here is derived from an EMBL/GenBank/DDBJ whole genome shotgun (WGS) entry which is preliminary data.</text>
</comment>
<dbReference type="SUPFAM" id="SSF52218">
    <property type="entry name" value="Flavoproteins"/>
    <property type="match status" value="1"/>
</dbReference>
<dbReference type="Proteomes" id="UP000239002">
    <property type="component" value="Unassembled WGS sequence"/>
</dbReference>
<dbReference type="EMBL" id="PTJE01000001">
    <property type="protein sequence ID" value="PPK96716.1"/>
    <property type="molecule type" value="Genomic_DNA"/>
</dbReference>
<dbReference type="Pfam" id="PF02525">
    <property type="entry name" value="Flavodoxin_2"/>
    <property type="match status" value="1"/>
</dbReference>
<evidence type="ECO:0000256" key="4">
    <source>
        <dbReference type="ARBA" id="ARBA00023027"/>
    </source>
</evidence>
<keyword evidence="9" id="KW-1185">Reference proteome</keyword>
<organism evidence="8 9">
    <name type="scientific">Nonlabens xylanidelens</name>
    <dbReference type="NCBI Taxonomy" id="191564"/>
    <lineage>
        <taxon>Bacteria</taxon>
        <taxon>Pseudomonadati</taxon>
        <taxon>Bacteroidota</taxon>
        <taxon>Flavobacteriia</taxon>
        <taxon>Flavobacteriales</taxon>
        <taxon>Flavobacteriaceae</taxon>
        <taxon>Nonlabens</taxon>
    </lineage>
</organism>